<dbReference type="Proteomes" id="UP000035425">
    <property type="component" value="Unassembled WGS sequence"/>
</dbReference>
<comment type="caution">
    <text evidence="1">The sequence shown here is derived from an EMBL/GenBank/DDBJ whole genome shotgun (WGS) entry which is preliminary data.</text>
</comment>
<evidence type="ECO:0000313" key="1">
    <source>
        <dbReference type="EMBL" id="KLL11553.1"/>
    </source>
</evidence>
<proteinExistence type="predicted"/>
<dbReference type="RefSeq" id="WP_047222913.1">
    <property type="nucleotide sequence ID" value="NZ_JWIO01000014.1"/>
</dbReference>
<dbReference type="EMBL" id="JWIO01000014">
    <property type="protein sequence ID" value="KLL11553.1"/>
    <property type="molecule type" value="Genomic_DNA"/>
</dbReference>
<organism evidence="1 2">
    <name type="scientific">Protofrankia coriariae</name>
    <dbReference type="NCBI Taxonomy" id="1562887"/>
    <lineage>
        <taxon>Bacteria</taxon>
        <taxon>Bacillati</taxon>
        <taxon>Actinomycetota</taxon>
        <taxon>Actinomycetes</taxon>
        <taxon>Frankiales</taxon>
        <taxon>Frankiaceae</taxon>
        <taxon>Protofrankia</taxon>
    </lineage>
</organism>
<sequence length="158" mass="16682">MSALSPRAVWTALASGGTTGITTDDLIVRLDGPARRRIDRLELTLLLAVAASTGLLSPKGRPARWILTDDGAAYAAHLYTRPLVDAEVWSALADLDTTGAPDRFPGPGLAGRVGCPVRTMALWCRRQVLAGSLTRSPDGWELTEQGRRLVAAVAGVPA</sequence>
<gene>
    <name evidence="1" type="ORF">FrCorBMG51_10965</name>
</gene>
<accession>A0ABR5F4H8</accession>
<keyword evidence="2" id="KW-1185">Reference proteome</keyword>
<evidence type="ECO:0000313" key="2">
    <source>
        <dbReference type="Proteomes" id="UP000035425"/>
    </source>
</evidence>
<reference evidence="1 2" key="1">
    <citation type="submission" date="2014-12" db="EMBL/GenBank/DDBJ databases">
        <title>Frankia sp. BMG5.1 draft genome.</title>
        <authorList>
            <person name="Gtari M."/>
            <person name="Ghodhbane-Gtari F."/>
            <person name="Nouioui I."/>
            <person name="Ktari A."/>
            <person name="Hezbri K."/>
            <person name="Mimouni W."/>
            <person name="Sbissi I."/>
            <person name="Ayari A."/>
            <person name="Yamanaka T."/>
            <person name="Normand P."/>
            <person name="Tisa L.S."/>
            <person name="Boudabous A."/>
        </authorList>
    </citation>
    <scope>NUCLEOTIDE SEQUENCE [LARGE SCALE GENOMIC DNA]</scope>
    <source>
        <strain evidence="1 2">BMG5.1</strain>
    </source>
</reference>
<protein>
    <submittedName>
        <fullName evidence="1">Uncharacterized protein</fullName>
    </submittedName>
</protein>
<name>A0ABR5F4H8_9ACTN</name>